<dbReference type="InterPro" id="IPR012337">
    <property type="entry name" value="RNaseH-like_sf"/>
</dbReference>
<dbReference type="AlphaFoldDB" id="A0A8K0CTG8"/>
<dbReference type="PANTHER" id="PTHR37984">
    <property type="entry name" value="PROTEIN CBG26694"/>
    <property type="match status" value="1"/>
</dbReference>
<dbReference type="InterPro" id="IPR050951">
    <property type="entry name" value="Retrovirus_Pol_polyprotein"/>
</dbReference>
<dbReference type="Gene3D" id="3.30.420.10">
    <property type="entry name" value="Ribonuclease H-like superfamily/Ribonuclease H"/>
    <property type="match status" value="1"/>
</dbReference>
<dbReference type="PROSITE" id="PS50994">
    <property type="entry name" value="INTEGRASE"/>
    <property type="match status" value="1"/>
</dbReference>
<dbReference type="InterPro" id="IPR043472">
    <property type="entry name" value="Macro_dom-like"/>
</dbReference>
<dbReference type="GO" id="GO:0015074">
    <property type="term" value="P:DNA integration"/>
    <property type="evidence" value="ECO:0007669"/>
    <property type="project" value="InterPro"/>
</dbReference>
<evidence type="ECO:0000259" key="2">
    <source>
        <dbReference type="PROSITE" id="PS50994"/>
    </source>
</evidence>
<evidence type="ECO:0000313" key="4">
    <source>
        <dbReference type="Proteomes" id="UP000801492"/>
    </source>
</evidence>
<gene>
    <name evidence="3" type="ORF">ILUMI_15785</name>
</gene>
<dbReference type="EMBL" id="VTPC01053765">
    <property type="protein sequence ID" value="KAF2890388.1"/>
    <property type="molecule type" value="Genomic_DNA"/>
</dbReference>
<protein>
    <recommendedName>
        <fullName evidence="1">RNA-directed DNA polymerase</fullName>
        <ecNumber evidence="1">2.7.7.49</ecNumber>
    </recommendedName>
</protein>
<name>A0A8K0CTG8_IGNLU</name>
<dbReference type="InterPro" id="IPR041588">
    <property type="entry name" value="Integrase_H2C2"/>
</dbReference>
<comment type="caution">
    <text evidence="3">The sequence shown here is derived from an EMBL/GenBank/DDBJ whole genome shotgun (WGS) entry which is preliminary data.</text>
</comment>
<evidence type="ECO:0000256" key="1">
    <source>
        <dbReference type="ARBA" id="ARBA00012493"/>
    </source>
</evidence>
<dbReference type="EC" id="2.7.7.49" evidence="1"/>
<dbReference type="InterPro" id="IPR001584">
    <property type="entry name" value="Integrase_cat-core"/>
</dbReference>
<proteinExistence type="predicted"/>
<sequence length="374" mass="43677">MLRNNDIYLAIPRIACGLDKLNWEIVTEMIRFIFVDTKIKIFIYTLNQNYPSANIINAPDLPFTPIWDKDVIKSEQEKDPFCISIREQLQTETDPFGYFIDNDGLLYKIDNSENDLLVVPKTFIRKVLHDFHNLPLAGHQGQAKTLLFVKSRFYWPNMKNDIIKYVSECQSCSQRKTSPHLKQAPIQTFPEIFYPFERTSMDITGPFVTSNNGNKYLLTFQDHFSKYVEIIPLSDQKAETVAKEFVTKIVARHGASKQLITDQGTNFVSKLFKHVCSFLGIDKIQTTPYYPTSNGMIERSYKVFKDFLSHYVADNQRDWDEWIPYLQMACCMNIHSSTGYRPYFLIHGRDPVLPIDNILQSTRVKTYIIYFIIY</sequence>
<dbReference type="SUPFAM" id="SSF52949">
    <property type="entry name" value="Macro domain-like"/>
    <property type="match status" value="1"/>
</dbReference>
<feature type="domain" description="Integrase catalytic" evidence="2">
    <location>
        <begin position="186"/>
        <end position="350"/>
    </location>
</feature>
<dbReference type="InterPro" id="IPR036397">
    <property type="entry name" value="RNaseH_sf"/>
</dbReference>
<reference evidence="3" key="1">
    <citation type="submission" date="2019-08" db="EMBL/GenBank/DDBJ databases">
        <title>The genome of the North American firefly Photinus pyralis.</title>
        <authorList>
            <consortium name="Photinus pyralis genome working group"/>
            <person name="Fallon T.R."/>
            <person name="Sander Lower S.E."/>
            <person name="Weng J.-K."/>
        </authorList>
    </citation>
    <scope>NUCLEOTIDE SEQUENCE</scope>
    <source>
        <strain evidence="3">TRF0915ILg1</strain>
        <tissue evidence="3">Whole body</tissue>
    </source>
</reference>
<dbReference type="GO" id="GO:0003964">
    <property type="term" value="F:RNA-directed DNA polymerase activity"/>
    <property type="evidence" value="ECO:0007669"/>
    <property type="project" value="UniProtKB-EC"/>
</dbReference>
<dbReference type="FunFam" id="3.30.420.10:FF:000032">
    <property type="entry name" value="Retrovirus-related Pol polyprotein from transposon 297-like Protein"/>
    <property type="match status" value="1"/>
</dbReference>
<dbReference type="SUPFAM" id="SSF53098">
    <property type="entry name" value="Ribonuclease H-like"/>
    <property type="match status" value="1"/>
</dbReference>
<evidence type="ECO:0000313" key="3">
    <source>
        <dbReference type="EMBL" id="KAF2890388.1"/>
    </source>
</evidence>
<dbReference type="PANTHER" id="PTHR37984:SF15">
    <property type="entry name" value="INTEGRASE CATALYTIC DOMAIN-CONTAINING PROTEIN"/>
    <property type="match status" value="1"/>
</dbReference>
<dbReference type="Gene3D" id="3.40.220.10">
    <property type="entry name" value="Leucine Aminopeptidase, subunit E, domain 1"/>
    <property type="match status" value="1"/>
</dbReference>
<dbReference type="Pfam" id="PF00665">
    <property type="entry name" value="rve"/>
    <property type="match status" value="1"/>
</dbReference>
<dbReference type="Pfam" id="PF17921">
    <property type="entry name" value="Integrase_H2C2"/>
    <property type="match status" value="1"/>
</dbReference>
<dbReference type="OrthoDB" id="6757216at2759"/>
<organism evidence="3 4">
    <name type="scientific">Ignelater luminosus</name>
    <name type="common">Cucubano</name>
    <name type="synonym">Pyrophorus luminosus</name>
    <dbReference type="NCBI Taxonomy" id="2038154"/>
    <lineage>
        <taxon>Eukaryota</taxon>
        <taxon>Metazoa</taxon>
        <taxon>Ecdysozoa</taxon>
        <taxon>Arthropoda</taxon>
        <taxon>Hexapoda</taxon>
        <taxon>Insecta</taxon>
        <taxon>Pterygota</taxon>
        <taxon>Neoptera</taxon>
        <taxon>Endopterygota</taxon>
        <taxon>Coleoptera</taxon>
        <taxon>Polyphaga</taxon>
        <taxon>Elateriformia</taxon>
        <taxon>Elateroidea</taxon>
        <taxon>Elateridae</taxon>
        <taxon>Agrypninae</taxon>
        <taxon>Pyrophorini</taxon>
        <taxon>Ignelater</taxon>
    </lineage>
</organism>
<dbReference type="GO" id="GO:0003676">
    <property type="term" value="F:nucleic acid binding"/>
    <property type="evidence" value="ECO:0007669"/>
    <property type="project" value="InterPro"/>
</dbReference>
<dbReference type="Proteomes" id="UP000801492">
    <property type="component" value="Unassembled WGS sequence"/>
</dbReference>
<keyword evidence="4" id="KW-1185">Reference proteome</keyword>
<dbReference type="FunFam" id="1.10.340.70:FF:000001">
    <property type="entry name" value="Retrovirus-related Pol polyprotein from transposon gypsy-like Protein"/>
    <property type="match status" value="1"/>
</dbReference>
<dbReference type="Gene3D" id="1.10.340.70">
    <property type="match status" value="1"/>
</dbReference>
<accession>A0A8K0CTG8</accession>